<dbReference type="GO" id="GO:0000287">
    <property type="term" value="F:magnesium ion binding"/>
    <property type="evidence" value="ECO:0007669"/>
    <property type="project" value="InterPro"/>
</dbReference>
<gene>
    <name evidence="9" type="primary">eno</name>
    <name evidence="9" type="ORF">SCFA_230011</name>
</gene>
<feature type="domain" description="Enolase N-terminal" evidence="8">
    <location>
        <begin position="6"/>
        <end position="135"/>
    </location>
</feature>
<reference evidence="9" key="1">
    <citation type="submission" date="2019-03" db="EMBL/GenBank/DDBJ databases">
        <authorList>
            <person name="Hao L."/>
        </authorList>
    </citation>
    <scope>NUCLEOTIDE SEQUENCE</scope>
</reference>
<dbReference type="PANTHER" id="PTHR11902:SF1">
    <property type="entry name" value="ENOLASE"/>
    <property type="match status" value="1"/>
</dbReference>
<dbReference type="SUPFAM" id="SSF54826">
    <property type="entry name" value="Enolase N-terminal domain-like"/>
    <property type="match status" value="1"/>
</dbReference>
<sequence length="427" mass="46998">MEGRRISSVKALEIVDNRGMPTIRVRVRTENGFFGTADVPCGSSTGTYEAHELRDGDERYRGRGVRKAIRNIEELITPRLLGMDVTRQRDIDLMMIELDGTKNKSKLGANATLGVSAAVAHAGAASCGLPLYRYLNAHAYMLPVPQSCMINGGLHAGNDLEFQEYCVMPVGAGTFAEAIRLLSEINLSCKDLLAEKYGKGATNAGEDGGFAPPMKSAREAMDFLYRAVHKAGFENEVVYGIDVAATHFYDKDRRKYLLEGQEKDRDEMIAFLKNLVKEYPAIVSLEDPLFEDDYEGTSIITRELEGTMIIGDDFFTTNIHRVRKGVMEKASNAVLWKPNMIGTVTEAFETAHYAMQHGFSVVVSERSGATEDTTLSDLTVALNAGVIKVGGIRGSERGSEYNRFIEIEDDLGTSAVYAGRNFNKTKP</sequence>
<dbReference type="CDD" id="cd03313">
    <property type="entry name" value="enolase"/>
    <property type="match status" value="1"/>
</dbReference>
<name>A0A485LZ17_9ZZZZ</name>
<dbReference type="Pfam" id="PF03952">
    <property type="entry name" value="Enolase_N"/>
    <property type="match status" value="1"/>
</dbReference>
<dbReference type="EMBL" id="CAADRM010000085">
    <property type="protein sequence ID" value="VFU13970.1"/>
    <property type="molecule type" value="Genomic_DNA"/>
</dbReference>
<evidence type="ECO:0000256" key="5">
    <source>
        <dbReference type="ARBA" id="ARBA00023152"/>
    </source>
</evidence>
<dbReference type="InterPro" id="IPR036849">
    <property type="entry name" value="Enolase-like_C_sf"/>
</dbReference>
<accession>A0A485LZ17</accession>
<dbReference type="SUPFAM" id="SSF51604">
    <property type="entry name" value="Enolase C-terminal domain-like"/>
    <property type="match status" value="1"/>
</dbReference>
<keyword evidence="6 9" id="KW-0456">Lyase</keyword>
<dbReference type="PANTHER" id="PTHR11902">
    <property type="entry name" value="ENOLASE"/>
    <property type="match status" value="1"/>
</dbReference>
<evidence type="ECO:0000256" key="4">
    <source>
        <dbReference type="ARBA" id="ARBA00022842"/>
    </source>
</evidence>
<dbReference type="InterPro" id="IPR000941">
    <property type="entry name" value="Enolase"/>
</dbReference>
<keyword evidence="4" id="KW-0460">Magnesium</keyword>
<evidence type="ECO:0000256" key="6">
    <source>
        <dbReference type="ARBA" id="ARBA00023239"/>
    </source>
</evidence>
<dbReference type="UniPathway" id="UPA00109">
    <property type="reaction ID" value="UER00187"/>
</dbReference>
<dbReference type="InterPro" id="IPR020811">
    <property type="entry name" value="Enolase_N"/>
</dbReference>
<comment type="similarity">
    <text evidence="2">Belongs to the enolase family.</text>
</comment>
<evidence type="ECO:0000313" key="9">
    <source>
        <dbReference type="EMBL" id="VFU13970.1"/>
    </source>
</evidence>
<dbReference type="GO" id="GO:0000015">
    <property type="term" value="C:phosphopyruvate hydratase complex"/>
    <property type="evidence" value="ECO:0007669"/>
    <property type="project" value="InterPro"/>
</dbReference>
<protein>
    <recommendedName>
        <fullName evidence="3">phosphopyruvate hydratase</fullName>
        <ecNumber evidence="3">4.2.1.11</ecNumber>
    </recommendedName>
</protein>
<dbReference type="NCBIfam" id="TIGR01060">
    <property type="entry name" value="eno"/>
    <property type="match status" value="1"/>
</dbReference>
<keyword evidence="5" id="KW-0324">Glycolysis</keyword>
<feature type="domain" description="Enolase C-terminal TIM barrel" evidence="7">
    <location>
        <begin position="139"/>
        <end position="425"/>
    </location>
</feature>
<dbReference type="EC" id="4.2.1.11" evidence="3"/>
<evidence type="ECO:0000256" key="3">
    <source>
        <dbReference type="ARBA" id="ARBA00012058"/>
    </source>
</evidence>
<dbReference type="InterPro" id="IPR029017">
    <property type="entry name" value="Enolase-like_N"/>
</dbReference>
<dbReference type="Gene3D" id="3.20.20.120">
    <property type="entry name" value="Enolase-like C-terminal domain"/>
    <property type="match status" value="1"/>
</dbReference>
<dbReference type="Pfam" id="PF00113">
    <property type="entry name" value="Enolase_C"/>
    <property type="match status" value="1"/>
</dbReference>
<evidence type="ECO:0000256" key="2">
    <source>
        <dbReference type="ARBA" id="ARBA00009604"/>
    </source>
</evidence>
<comment type="pathway">
    <text evidence="1">Carbohydrate degradation; glycolysis; pyruvate from D-glyceraldehyde 3-phosphate: step 4/5.</text>
</comment>
<dbReference type="PRINTS" id="PR00148">
    <property type="entry name" value="ENOLASE"/>
</dbReference>
<dbReference type="GO" id="GO:0004634">
    <property type="term" value="F:phosphopyruvate hydratase activity"/>
    <property type="evidence" value="ECO:0007669"/>
    <property type="project" value="UniProtKB-EC"/>
</dbReference>
<evidence type="ECO:0000259" key="8">
    <source>
        <dbReference type="SMART" id="SM01193"/>
    </source>
</evidence>
<evidence type="ECO:0000256" key="1">
    <source>
        <dbReference type="ARBA" id="ARBA00005031"/>
    </source>
</evidence>
<dbReference type="PIRSF" id="PIRSF001400">
    <property type="entry name" value="Enolase"/>
    <property type="match status" value="1"/>
</dbReference>
<organism evidence="9">
    <name type="scientific">anaerobic digester metagenome</name>
    <dbReference type="NCBI Taxonomy" id="1263854"/>
    <lineage>
        <taxon>unclassified sequences</taxon>
        <taxon>metagenomes</taxon>
        <taxon>ecological metagenomes</taxon>
    </lineage>
</organism>
<dbReference type="GO" id="GO:0006096">
    <property type="term" value="P:glycolytic process"/>
    <property type="evidence" value="ECO:0007669"/>
    <property type="project" value="UniProtKB-UniPathway"/>
</dbReference>
<dbReference type="InterPro" id="IPR020810">
    <property type="entry name" value="Enolase_C"/>
</dbReference>
<evidence type="ECO:0000259" key="7">
    <source>
        <dbReference type="SMART" id="SM01192"/>
    </source>
</evidence>
<dbReference type="AlphaFoldDB" id="A0A485LZ17"/>
<dbReference type="HAMAP" id="MF_00318">
    <property type="entry name" value="Enolase"/>
    <property type="match status" value="1"/>
</dbReference>
<dbReference type="SMART" id="SM01193">
    <property type="entry name" value="Enolase_N"/>
    <property type="match status" value="1"/>
</dbReference>
<dbReference type="SMART" id="SM01192">
    <property type="entry name" value="Enolase_C"/>
    <property type="match status" value="1"/>
</dbReference>
<dbReference type="Gene3D" id="3.30.390.10">
    <property type="entry name" value="Enolase-like, N-terminal domain"/>
    <property type="match status" value="1"/>
</dbReference>
<dbReference type="SFLD" id="SFLDS00001">
    <property type="entry name" value="Enolase"/>
    <property type="match status" value="1"/>
</dbReference>
<proteinExistence type="inferred from homology"/>